<feature type="transmembrane region" description="Helical" evidence="5">
    <location>
        <begin position="31"/>
        <end position="54"/>
    </location>
</feature>
<evidence type="ECO:0000313" key="6">
    <source>
        <dbReference type="EMBL" id="RFP77279.1"/>
    </source>
</evidence>
<feature type="transmembrane region" description="Helical" evidence="5">
    <location>
        <begin position="194"/>
        <end position="215"/>
    </location>
</feature>
<keyword evidence="2 5" id="KW-0812">Transmembrane</keyword>
<dbReference type="Pfam" id="PF01925">
    <property type="entry name" value="TauE"/>
    <property type="match status" value="1"/>
</dbReference>
<dbReference type="RefSeq" id="WP_116960491.1">
    <property type="nucleotide sequence ID" value="NZ_QVLS01000012.1"/>
</dbReference>
<keyword evidence="3 5" id="KW-1133">Transmembrane helix</keyword>
<reference evidence="6 7" key="1">
    <citation type="submission" date="2018-08" db="EMBL/GenBank/DDBJ databases">
        <title>Hydrogenophaga sp. LA-38 isolated from sludge.</title>
        <authorList>
            <person name="Im W.-T."/>
        </authorList>
    </citation>
    <scope>NUCLEOTIDE SEQUENCE [LARGE SCALE GENOMIC DNA]</scope>
    <source>
        <strain evidence="6 7">LA-38</strain>
    </source>
</reference>
<name>A0A372EFV1_9BURK</name>
<dbReference type="InterPro" id="IPR002781">
    <property type="entry name" value="TM_pro_TauE-like"/>
</dbReference>
<feature type="transmembrane region" description="Helical" evidence="5">
    <location>
        <begin position="130"/>
        <end position="153"/>
    </location>
</feature>
<dbReference type="GO" id="GO:0005886">
    <property type="term" value="C:plasma membrane"/>
    <property type="evidence" value="ECO:0007669"/>
    <property type="project" value="UniProtKB-SubCell"/>
</dbReference>
<gene>
    <name evidence="6" type="ORF">DY262_18155</name>
</gene>
<feature type="transmembrane region" description="Helical" evidence="5">
    <location>
        <begin position="165"/>
        <end position="187"/>
    </location>
</feature>
<evidence type="ECO:0000256" key="4">
    <source>
        <dbReference type="ARBA" id="ARBA00023136"/>
    </source>
</evidence>
<dbReference type="AlphaFoldDB" id="A0A372EFV1"/>
<proteinExistence type="inferred from homology"/>
<keyword evidence="4 5" id="KW-0472">Membrane</keyword>
<sequence>MEMQQLVAVAAVFVVAGTVKGVTGLGLPTVAIAGLSLMLPLAQAAALLVLPSLLTNVWQYLRCGVAWAVWRRTRGLCLGIVAGAWLSPLPEVANAGPWAQALTGGLLTLYGLAGLLGLRLPPPGRHDTWIGPAMSLATGALTVASGVFVMPSVPYLQSLGLNKDALVGALGLTFTVCTLCLWISLGAGGVRTDAFAASAAMLLPALAGLGLGAFARQRLSEAAFKRGFQIAIGALGLTMVLRALPSMGGA</sequence>
<feature type="transmembrane region" description="Helical" evidence="5">
    <location>
        <begin position="75"/>
        <end position="92"/>
    </location>
</feature>
<organism evidence="6 7">
    <name type="scientific">Hydrogenophaga borbori</name>
    <dbReference type="NCBI Taxonomy" id="2294117"/>
    <lineage>
        <taxon>Bacteria</taxon>
        <taxon>Pseudomonadati</taxon>
        <taxon>Pseudomonadota</taxon>
        <taxon>Betaproteobacteria</taxon>
        <taxon>Burkholderiales</taxon>
        <taxon>Comamonadaceae</taxon>
        <taxon>Hydrogenophaga</taxon>
    </lineage>
</organism>
<comment type="caution">
    <text evidence="6">The sequence shown here is derived from an EMBL/GenBank/DDBJ whole genome shotgun (WGS) entry which is preliminary data.</text>
</comment>
<evidence type="ECO:0000256" key="3">
    <source>
        <dbReference type="ARBA" id="ARBA00022989"/>
    </source>
</evidence>
<feature type="transmembrane region" description="Helical" evidence="5">
    <location>
        <begin position="98"/>
        <end position="118"/>
    </location>
</feature>
<evidence type="ECO:0000256" key="2">
    <source>
        <dbReference type="ARBA" id="ARBA00022692"/>
    </source>
</evidence>
<accession>A0A372EFV1</accession>
<feature type="transmembrane region" description="Helical" evidence="5">
    <location>
        <begin position="227"/>
        <end position="244"/>
    </location>
</feature>
<comment type="subcellular location">
    <subcellularLocation>
        <location evidence="5">Cell membrane</location>
        <topology evidence="5">Multi-pass membrane protein</topology>
    </subcellularLocation>
    <subcellularLocation>
        <location evidence="1">Membrane</location>
        <topology evidence="1">Multi-pass membrane protein</topology>
    </subcellularLocation>
</comment>
<evidence type="ECO:0000256" key="1">
    <source>
        <dbReference type="ARBA" id="ARBA00004141"/>
    </source>
</evidence>
<dbReference type="Proteomes" id="UP000261931">
    <property type="component" value="Unassembled WGS sequence"/>
</dbReference>
<keyword evidence="5" id="KW-1003">Cell membrane</keyword>
<keyword evidence="7" id="KW-1185">Reference proteome</keyword>
<evidence type="ECO:0000313" key="7">
    <source>
        <dbReference type="Proteomes" id="UP000261931"/>
    </source>
</evidence>
<evidence type="ECO:0000256" key="5">
    <source>
        <dbReference type="RuleBase" id="RU363041"/>
    </source>
</evidence>
<protein>
    <recommendedName>
        <fullName evidence="5">Probable membrane transporter protein</fullName>
    </recommendedName>
</protein>
<dbReference type="EMBL" id="QVLS01000012">
    <property type="protein sequence ID" value="RFP77279.1"/>
    <property type="molecule type" value="Genomic_DNA"/>
</dbReference>
<comment type="similarity">
    <text evidence="5">Belongs to the 4-toluene sulfonate uptake permease (TSUP) (TC 2.A.102) family.</text>
</comment>